<dbReference type="PANTHER" id="PTHR33048">
    <property type="entry name" value="PTH11-LIKE INTEGRAL MEMBRANE PROTEIN (AFU_ORTHOLOGUE AFUA_5G11245)"/>
    <property type="match status" value="1"/>
</dbReference>
<evidence type="ECO:0000313" key="9">
    <source>
        <dbReference type="EMBL" id="EGS22409.1"/>
    </source>
</evidence>
<dbReference type="Pfam" id="PF20684">
    <property type="entry name" value="Fung_rhodopsin"/>
    <property type="match status" value="1"/>
</dbReference>
<feature type="domain" description="Rhodopsin" evidence="8">
    <location>
        <begin position="43"/>
        <end position="282"/>
    </location>
</feature>
<feature type="transmembrane region" description="Helical" evidence="7">
    <location>
        <begin position="179"/>
        <end position="207"/>
    </location>
</feature>
<dbReference type="InterPro" id="IPR052337">
    <property type="entry name" value="SAT4-like"/>
</dbReference>
<keyword evidence="3 7" id="KW-1133">Transmembrane helix</keyword>
<dbReference type="GO" id="GO:0016020">
    <property type="term" value="C:membrane"/>
    <property type="evidence" value="ECO:0007669"/>
    <property type="project" value="UniProtKB-SubCell"/>
</dbReference>
<dbReference type="OrthoDB" id="10017208at2759"/>
<feature type="compositionally biased region" description="Polar residues" evidence="6">
    <location>
        <begin position="349"/>
        <end position="367"/>
    </location>
</feature>
<reference evidence="9 10" key="1">
    <citation type="journal article" date="2011" name="Cell">
        <title>Insight into structure and assembly of the nuclear pore complex by utilizing the genome of a eukaryotic thermophile.</title>
        <authorList>
            <person name="Amlacher S."/>
            <person name="Sarges P."/>
            <person name="Flemming D."/>
            <person name="van Noort V."/>
            <person name="Kunze R."/>
            <person name="Devos D.P."/>
            <person name="Arumugam M."/>
            <person name="Bork P."/>
            <person name="Hurt E."/>
        </authorList>
    </citation>
    <scope>NUCLEOTIDE SEQUENCE [LARGE SCALE GENOMIC DNA]</scope>
    <source>
        <strain evidence="10">DSM 1495 / CBS 144.50 / IMI 039719</strain>
    </source>
</reference>
<dbReference type="OMA" id="WICFILQ"/>
<keyword evidence="4 7" id="KW-0472">Membrane</keyword>
<evidence type="ECO:0000256" key="3">
    <source>
        <dbReference type="ARBA" id="ARBA00022989"/>
    </source>
</evidence>
<dbReference type="PANTHER" id="PTHR33048:SF167">
    <property type="entry name" value="INTEGRAL MEMBRANE PROTEIN"/>
    <property type="match status" value="1"/>
</dbReference>
<feature type="transmembrane region" description="Helical" evidence="7">
    <location>
        <begin position="219"/>
        <end position="237"/>
    </location>
</feature>
<feature type="transmembrane region" description="Helical" evidence="7">
    <location>
        <begin position="257"/>
        <end position="277"/>
    </location>
</feature>
<evidence type="ECO:0000256" key="7">
    <source>
        <dbReference type="SAM" id="Phobius"/>
    </source>
</evidence>
<protein>
    <recommendedName>
        <fullName evidence="8">Rhodopsin domain-containing protein</fullName>
    </recommendedName>
</protein>
<feature type="transmembrane region" description="Helical" evidence="7">
    <location>
        <begin position="59"/>
        <end position="84"/>
    </location>
</feature>
<dbReference type="KEGG" id="cthr:CTHT_0019420"/>
<feature type="transmembrane region" description="Helical" evidence="7">
    <location>
        <begin position="139"/>
        <end position="159"/>
    </location>
</feature>
<organism evidence="10">
    <name type="scientific">Chaetomium thermophilum (strain DSM 1495 / CBS 144.50 / IMI 039719)</name>
    <name type="common">Thermochaetoides thermophila</name>
    <dbReference type="NCBI Taxonomy" id="759272"/>
    <lineage>
        <taxon>Eukaryota</taxon>
        <taxon>Fungi</taxon>
        <taxon>Dikarya</taxon>
        <taxon>Ascomycota</taxon>
        <taxon>Pezizomycotina</taxon>
        <taxon>Sordariomycetes</taxon>
        <taxon>Sordariomycetidae</taxon>
        <taxon>Sordariales</taxon>
        <taxon>Chaetomiaceae</taxon>
        <taxon>Thermochaetoides</taxon>
    </lineage>
</organism>
<feature type="region of interest" description="Disordered" evidence="6">
    <location>
        <begin position="310"/>
        <end position="368"/>
    </location>
</feature>
<comment type="similarity">
    <text evidence="5">Belongs to the SAT4 family.</text>
</comment>
<feature type="transmembrane region" description="Helical" evidence="7">
    <location>
        <begin position="104"/>
        <end position="127"/>
    </location>
</feature>
<evidence type="ECO:0000256" key="4">
    <source>
        <dbReference type="ARBA" id="ARBA00023136"/>
    </source>
</evidence>
<sequence>MTPVPLPSTTPVIDPSRAAESKTAQILAVLTVFHAIALITVSLRIYVRTVLIRALGKDDLLMVASVLCALGGWIIFVVQAQHGLGKHQETISPSDLVSINRASFAQSILSGICAMAFLKISIGFNLLRLDATRWYRWSLWATIVFVVCYSILGMISFLVHCVPVSGHWNPAVHAKCYDIDLFVAFGIINTSFNIFTDVLFATFPIPVIWSLQMKKKERLYLIIILNLGYFAVAMGIVKAVYQMGFAKEDDKTFQQSTHFWGFLQLNIGIIAACAPALKPIVTRVMHLHDHHSETVRNGAHSPIHDVHDNGFRRSRAPGHHNMDLEAGRGFPAPEFDDENALAPAKDDSSSAATSFYKHQSTGSTSSDEVVLPIPLPTLQEVEARWKIVKTTEIVVTVDHN</sequence>
<dbReference type="HOGENOM" id="CLU_028200_3_5_1"/>
<keyword evidence="10" id="KW-1185">Reference proteome</keyword>
<feature type="transmembrane region" description="Helical" evidence="7">
    <location>
        <begin position="26"/>
        <end position="47"/>
    </location>
</feature>
<dbReference type="Proteomes" id="UP000008066">
    <property type="component" value="Unassembled WGS sequence"/>
</dbReference>
<dbReference type="EMBL" id="GL988040">
    <property type="protein sequence ID" value="EGS22409.1"/>
    <property type="molecule type" value="Genomic_DNA"/>
</dbReference>
<dbReference type="RefSeq" id="XP_006692428.1">
    <property type="nucleotide sequence ID" value="XM_006692365.1"/>
</dbReference>
<name>G0S326_CHATD</name>
<dbReference type="InterPro" id="IPR049326">
    <property type="entry name" value="Rhodopsin_dom_fungi"/>
</dbReference>
<dbReference type="eggNOG" id="ENOG502SNI4">
    <property type="taxonomic scope" value="Eukaryota"/>
</dbReference>
<evidence type="ECO:0000259" key="8">
    <source>
        <dbReference type="Pfam" id="PF20684"/>
    </source>
</evidence>
<evidence type="ECO:0000313" key="10">
    <source>
        <dbReference type="Proteomes" id="UP000008066"/>
    </source>
</evidence>
<keyword evidence="2 7" id="KW-0812">Transmembrane</keyword>
<evidence type="ECO:0000256" key="5">
    <source>
        <dbReference type="ARBA" id="ARBA00038359"/>
    </source>
</evidence>
<proteinExistence type="inferred from homology"/>
<evidence type="ECO:0000256" key="6">
    <source>
        <dbReference type="SAM" id="MobiDB-lite"/>
    </source>
</evidence>
<evidence type="ECO:0000256" key="2">
    <source>
        <dbReference type="ARBA" id="ARBA00022692"/>
    </source>
</evidence>
<comment type="subcellular location">
    <subcellularLocation>
        <location evidence="1">Membrane</location>
        <topology evidence="1">Multi-pass membrane protein</topology>
    </subcellularLocation>
</comment>
<accession>G0S326</accession>
<evidence type="ECO:0000256" key="1">
    <source>
        <dbReference type="ARBA" id="ARBA00004141"/>
    </source>
</evidence>
<dbReference type="AlphaFoldDB" id="G0S326"/>
<gene>
    <name evidence="9" type="ORF">CTHT_0019420</name>
</gene>
<dbReference type="GeneID" id="18255980"/>